<dbReference type="Proteomes" id="UP000322667">
    <property type="component" value="Chromosome D12"/>
</dbReference>
<sequence>MFISKSLKRTNVLCAVLRTKGTQAFSDPNPFSDDNGEGLNLTPRYDRMVSGLWLAWRRCAWTWRGGAARAGI</sequence>
<accession>A0A5D2I823</accession>
<protein>
    <submittedName>
        <fullName evidence="1">Uncharacterized protein</fullName>
    </submittedName>
</protein>
<name>A0A5D2I823_GOSTO</name>
<evidence type="ECO:0000313" key="1">
    <source>
        <dbReference type="EMBL" id="TYH38243.1"/>
    </source>
</evidence>
<proteinExistence type="predicted"/>
<reference evidence="1 2" key="1">
    <citation type="submission" date="2019-07" db="EMBL/GenBank/DDBJ databases">
        <title>WGS assembly of Gossypium tomentosum.</title>
        <authorList>
            <person name="Chen Z.J."/>
            <person name="Sreedasyam A."/>
            <person name="Ando A."/>
            <person name="Song Q."/>
            <person name="De L."/>
            <person name="Hulse-Kemp A."/>
            <person name="Ding M."/>
            <person name="Ye W."/>
            <person name="Kirkbride R."/>
            <person name="Jenkins J."/>
            <person name="Plott C."/>
            <person name="Lovell J."/>
            <person name="Lin Y.-M."/>
            <person name="Vaughn R."/>
            <person name="Liu B."/>
            <person name="Li W."/>
            <person name="Simpson S."/>
            <person name="Scheffler B."/>
            <person name="Saski C."/>
            <person name="Grover C."/>
            <person name="Hu G."/>
            <person name="Conover J."/>
            <person name="Carlson J."/>
            <person name="Shu S."/>
            <person name="Boston L."/>
            <person name="Williams M."/>
            <person name="Peterson D."/>
            <person name="Mcgee K."/>
            <person name="Jones D."/>
            <person name="Wendel J."/>
            <person name="Stelly D."/>
            <person name="Grimwood J."/>
            <person name="Schmutz J."/>
        </authorList>
    </citation>
    <scope>NUCLEOTIDE SEQUENCE [LARGE SCALE GENOMIC DNA]</scope>
    <source>
        <strain evidence="1">7179.01</strain>
    </source>
</reference>
<evidence type="ECO:0000313" key="2">
    <source>
        <dbReference type="Proteomes" id="UP000322667"/>
    </source>
</evidence>
<organism evidence="1 2">
    <name type="scientific">Gossypium tomentosum</name>
    <name type="common">Hawaiian cotton</name>
    <name type="synonym">Gossypium sandvicense</name>
    <dbReference type="NCBI Taxonomy" id="34277"/>
    <lineage>
        <taxon>Eukaryota</taxon>
        <taxon>Viridiplantae</taxon>
        <taxon>Streptophyta</taxon>
        <taxon>Embryophyta</taxon>
        <taxon>Tracheophyta</taxon>
        <taxon>Spermatophyta</taxon>
        <taxon>Magnoliopsida</taxon>
        <taxon>eudicotyledons</taxon>
        <taxon>Gunneridae</taxon>
        <taxon>Pentapetalae</taxon>
        <taxon>rosids</taxon>
        <taxon>malvids</taxon>
        <taxon>Malvales</taxon>
        <taxon>Malvaceae</taxon>
        <taxon>Malvoideae</taxon>
        <taxon>Gossypium</taxon>
    </lineage>
</organism>
<gene>
    <name evidence="1" type="ORF">ES332_D12G097600v1</name>
</gene>
<keyword evidence="2" id="KW-1185">Reference proteome</keyword>
<dbReference type="AlphaFoldDB" id="A0A5D2I823"/>
<dbReference type="EMBL" id="CM017634">
    <property type="protein sequence ID" value="TYH38243.1"/>
    <property type="molecule type" value="Genomic_DNA"/>
</dbReference>